<feature type="coiled-coil region" evidence="12">
    <location>
        <begin position="235"/>
        <end position="378"/>
    </location>
</feature>
<dbReference type="EMBL" id="CAJVPQ010003405">
    <property type="protein sequence ID" value="CAG8627224.1"/>
    <property type="molecule type" value="Genomic_DNA"/>
</dbReference>
<evidence type="ECO:0000313" key="15">
    <source>
        <dbReference type="Proteomes" id="UP000789570"/>
    </source>
</evidence>
<evidence type="ECO:0000256" key="3">
    <source>
        <dbReference type="ARBA" id="ARBA00018693"/>
    </source>
</evidence>
<dbReference type="InterPro" id="IPR036277">
    <property type="entry name" value="SMC_hinge_sf"/>
</dbReference>
<evidence type="ECO:0000256" key="1">
    <source>
        <dbReference type="ARBA" id="ARBA00004123"/>
    </source>
</evidence>
<dbReference type="GO" id="GO:0005634">
    <property type="term" value="C:nucleus"/>
    <property type="evidence" value="ECO:0007669"/>
    <property type="project" value="UniProtKB-SubCell"/>
</dbReference>
<keyword evidence="8 12" id="KW-0175">Coiled coil</keyword>
<dbReference type="InterPro" id="IPR027417">
    <property type="entry name" value="P-loop_NTPase"/>
</dbReference>
<keyword evidence="4" id="KW-0132">Cell division</keyword>
<evidence type="ECO:0000256" key="11">
    <source>
        <dbReference type="ARBA" id="ARBA00023306"/>
    </source>
</evidence>
<dbReference type="FunFam" id="3.40.50.300:FF:000481">
    <property type="entry name" value="Structural maintenance of chromosomes 4"/>
    <property type="match status" value="1"/>
</dbReference>
<dbReference type="PIRSF" id="PIRSF005719">
    <property type="entry name" value="SMC"/>
    <property type="match status" value="1"/>
</dbReference>
<feature type="domain" description="SMC hinge" evidence="13">
    <location>
        <begin position="573"/>
        <end position="686"/>
    </location>
</feature>
<protein>
    <recommendedName>
        <fullName evidence="3">Structural maintenance of chromosomes protein 4</fullName>
    </recommendedName>
</protein>
<gene>
    <name evidence="14" type="ORF">FCALED_LOCUS9872</name>
</gene>
<dbReference type="Proteomes" id="UP000789570">
    <property type="component" value="Unassembled WGS sequence"/>
</dbReference>
<dbReference type="InterPro" id="IPR010935">
    <property type="entry name" value="SMC_hinge"/>
</dbReference>
<dbReference type="GO" id="GO:0007076">
    <property type="term" value="P:mitotic chromosome condensation"/>
    <property type="evidence" value="ECO:0007669"/>
    <property type="project" value="TreeGrafter"/>
</dbReference>
<sequence length="1221" mass="141118">MTSTPFSNLHSRIMLSQGRSNQFRSALPKTPRSLVRTTQRPVLKPKRRFVINKIILNNFKSYFGQTEIGPFHKSFSAIVGPNGSGKSNIIDALLFVFGFRANKMRQAKLSELIHSSRGHENLDACSVDVCFEEILDLPGSDNYEVLPQSQLVISRQAFRNNASKYFINGRQSNYTEVTSLLKERGIDLDHKRFLILQGEVELISQMKPKAPNEHEDGLLEYIEDIIGTSKYKIPLEEANEKVETLNEERSEKLNRVKIVEKQKRSLEAKKKEAEDYLRDENTLSLKKSSLYQRKLLECKINIETSTKAMNKLKDQLREENEKHVQIKQDNKYLEDKYRDSVNAFQKLDKETNESLTELANYEQEDIDLEERKKHAISKQKKVTMAISTNLHGLSEAKSAMLFNEQDLNDRMEEMASLERSLEAQESDLDKIRESLRVKSEVYSNQIEEKQRELAHLSEKIIAKQSLICVKQSEFNILKEKVDSIKQDHKKAEEYAFTLRESCRKKNQIKDTKLEIQQLESDLKHYLAQKEHLKSSLADSRQQEDEAKKFFESSQSRGIVLSSLIELKDNDRIKGLYDRLGNLGVIDDKYDVAITTACPALDNIVVDSVEVGQTCIDYLRSNDIGRATFITLDELPTMDMRPIKTPENVPRLFDLVKPRENIFIPAFYSVLGNTLVAQDLTRASRIAFGEPRWRVVTLVGQVLEKSGAMSGGGHLKSKSAMSSRIITSETIAKLEKDRVHLETQWHRFQQNLGSLEAQLQYKKEEIPKLEFDILKLETDAAAYSQCSRKRASELRRLNDPSIDDTKNMARLKLQIDHLTQELDGLKRQPSKIEEEIKILQMKILEIGKDKLRVQKSKIDHVKDQLVLINERITKSQVAKSRADKDITKFENSLAKSERELEGLNNEIEKLTKEIQHNAQVSRSIRIKADEAKSILENKKEELDEIKEKLDEKTEIINRNRVIELKIKNQLEDCERNLAENKQKETHWRKSIAKLTLHEIGGDEEQEFQIYTDDELDTMNMNTLQAEIDGLKEKIQNANPNISVLEEYHIREKEYLSRANDLEEITSKRDECKEEYDRLRKQRLEEFMRGFTLISQKLKEMYQMITPGGNAELEFYDSFDPFSEGIIFSVMPPRKSWKNISNLSGGEKTISSLALVFALHHFKPTPIYVMDEIDAALDFRNVSIVANYIKERTQDAQFIVISLRDKLFESSDRLVGIYKTDDQ</sequence>
<name>A0A9N9D532_9GLOM</name>
<evidence type="ECO:0000256" key="6">
    <source>
        <dbReference type="ARBA" id="ARBA00022776"/>
    </source>
</evidence>
<dbReference type="FunFam" id="3.40.50.300:FF:000585">
    <property type="entry name" value="Structural maintenance of chromosomes 4"/>
    <property type="match status" value="1"/>
</dbReference>
<dbReference type="Pfam" id="PF06470">
    <property type="entry name" value="SMC_hinge"/>
    <property type="match status" value="1"/>
</dbReference>
<keyword evidence="6" id="KW-0498">Mitosis</keyword>
<evidence type="ECO:0000256" key="12">
    <source>
        <dbReference type="SAM" id="Coils"/>
    </source>
</evidence>
<dbReference type="Pfam" id="PF02463">
    <property type="entry name" value="SMC_N"/>
    <property type="match status" value="1"/>
</dbReference>
<keyword evidence="7" id="KW-0067">ATP-binding</keyword>
<evidence type="ECO:0000256" key="5">
    <source>
        <dbReference type="ARBA" id="ARBA00022741"/>
    </source>
</evidence>
<dbReference type="PANTHER" id="PTHR18937">
    <property type="entry name" value="STRUCTURAL MAINTENANCE OF CHROMOSOMES SMC FAMILY MEMBER"/>
    <property type="match status" value="1"/>
</dbReference>
<feature type="coiled-coil region" evidence="12">
    <location>
        <begin position="878"/>
        <end position="982"/>
    </location>
</feature>
<feature type="non-terminal residue" evidence="14">
    <location>
        <position position="1221"/>
    </location>
</feature>
<evidence type="ECO:0000256" key="2">
    <source>
        <dbReference type="ARBA" id="ARBA00006005"/>
    </source>
</evidence>
<comment type="caution">
    <text evidence="14">The sequence shown here is derived from an EMBL/GenBank/DDBJ whole genome shotgun (WGS) entry which is preliminary data.</text>
</comment>
<accession>A0A9N9D532</accession>
<evidence type="ECO:0000256" key="8">
    <source>
        <dbReference type="ARBA" id="ARBA00023054"/>
    </source>
</evidence>
<dbReference type="AlphaFoldDB" id="A0A9N9D532"/>
<proteinExistence type="inferred from homology"/>
<feature type="coiled-coil region" evidence="12">
    <location>
        <begin position="1019"/>
        <end position="1080"/>
    </location>
</feature>
<dbReference type="InterPro" id="IPR024704">
    <property type="entry name" value="SMC"/>
</dbReference>
<dbReference type="GO" id="GO:0051301">
    <property type="term" value="P:cell division"/>
    <property type="evidence" value="ECO:0007669"/>
    <property type="project" value="UniProtKB-KW"/>
</dbReference>
<evidence type="ECO:0000256" key="7">
    <source>
        <dbReference type="ARBA" id="ARBA00022840"/>
    </source>
</evidence>
<keyword evidence="10" id="KW-0539">Nucleus</keyword>
<feature type="coiled-coil region" evidence="12">
    <location>
        <begin position="404"/>
        <end position="466"/>
    </location>
</feature>
<dbReference type="InterPro" id="IPR003395">
    <property type="entry name" value="RecF/RecN/SMC_N"/>
</dbReference>
<dbReference type="Gene3D" id="3.40.50.300">
    <property type="entry name" value="P-loop containing nucleotide triphosphate hydrolases"/>
    <property type="match status" value="2"/>
</dbReference>
<evidence type="ECO:0000313" key="14">
    <source>
        <dbReference type="EMBL" id="CAG8627224.1"/>
    </source>
</evidence>
<dbReference type="Gene3D" id="1.20.1060.20">
    <property type="match status" value="1"/>
</dbReference>
<dbReference type="PANTHER" id="PTHR18937:SF172">
    <property type="entry name" value="STRUCTURAL MAINTENANCE OF CHROMOSOMES PROTEIN"/>
    <property type="match status" value="1"/>
</dbReference>
<comment type="subcellular location">
    <subcellularLocation>
        <location evidence="1">Nucleus</location>
    </subcellularLocation>
</comment>
<keyword evidence="5" id="KW-0547">Nucleotide-binding</keyword>
<evidence type="ECO:0000256" key="9">
    <source>
        <dbReference type="ARBA" id="ARBA00023067"/>
    </source>
</evidence>
<evidence type="ECO:0000256" key="10">
    <source>
        <dbReference type="ARBA" id="ARBA00023242"/>
    </source>
</evidence>
<dbReference type="GO" id="GO:0000796">
    <property type="term" value="C:condensin complex"/>
    <property type="evidence" value="ECO:0007669"/>
    <property type="project" value="TreeGrafter"/>
</dbReference>
<evidence type="ECO:0000256" key="4">
    <source>
        <dbReference type="ARBA" id="ARBA00022618"/>
    </source>
</evidence>
<evidence type="ECO:0000259" key="13">
    <source>
        <dbReference type="SMART" id="SM00968"/>
    </source>
</evidence>
<dbReference type="Gene3D" id="3.30.70.1620">
    <property type="match status" value="1"/>
</dbReference>
<dbReference type="SMART" id="SM00968">
    <property type="entry name" value="SMC_hinge"/>
    <property type="match status" value="1"/>
</dbReference>
<keyword evidence="11" id="KW-0131">Cell cycle</keyword>
<dbReference type="GO" id="GO:0005524">
    <property type="term" value="F:ATP binding"/>
    <property type="evidence" value="ECO:0007669"/>
    <property type="project" value="UniProtKB-KW"/>
</dbReference>
<reference evidence="14" key="1">
    <citation type="submission" date="2021-06" db="EMBL/GenBank/DDBJ databases">
        <authorList>
            <person name="Kallberg Y."/>
            <person name="Tangrot J."/>
            <person name="Rosling A."/>
        </authorList>
    </citation>
    <scope>NUCLEOTIDE SEQUENCE</scope>
    <source>
        <strain evidence="14">UK204</strain>
    </source>
</reference>
<keyword evidence="15" id="KW-1185">Reference proteome</keyword>
<dbReference type="SUPFAM" id="SSF75553">
    <property type="entry name" value="Smc hinge domain"/>
    <property type="match status" value="1"/>
</dbReference>
<dbReference type="SUPFAM" id="SSF52540">
    <property type="entry name" value="P-loop containing nucleoside triphosphate hydrolases"/>
    <property type="match status" value="2"/>
</dbReference>
<dbReference type="GO" id="GO:0016887">
    <property type="term" value="F:ATP hydrolysis activity"/>
    <property type="evidence" value="ECO:0007669"/>
    <property type="project" value="InterPro"/>
</dbReference>
<comment type="similarity">
    <text evidence="2">Belongs to the SMC family. SMC4 subfamily.</text>
</comment>
<organism evidence="14 15">
    <name type="scientific">Funneliformis caledonium</name>
    <dbReference type="NCBI Taxonomy" id="1117310"/>
    <lineage>
        <taxon>Eukaryota</taxon>
        <taxon>Fungi</taxon>
        <taxon>Fungi incertae sedis</taxon>
        <taxon>Mucoromycota</taxon>
        <taxon>Glomeromycotina</taxon>
        <taxon>Glomeromycetes</taxon>
        <taxon>Glomerales</taxon>
        <taxon>Glomeraceae</taxon>
        <taxon>Funneliformis</taxon>
    </lineage>
</organism>
<feature type="coiled-coil region" evidence="12">
    <location>
        <begin position="508"/>
        <end position="535"/>
    </location>
</feature>
<keyword evidence="9" id="KW-0226">DNA condensation</keyword>
<dbReference type="OrthoDB" id="5575062at2759"/>